<evidence type="ECO:0000313" key="4">
    <source>
        <dbReference type="Proteomes" id="UP000199695"/>
    </source>
</evidence>
<evidence type="ECO:0000313" key="3">
    <source>
        <dbReference type="EMBL" id="SEN50908.1"/>
    </source>
</evidence>
<dbReference type="PIRSF" id="PIRSF017082">
    <property type="entry name" value="YflP"/>
    <property type="match status" value="1"/>
</dbReference>
<dbReference type="InterPro" id="IPR005064">
    <property type="entry name" value="BUG"/>
</dbReference>
<dbReference type="Gene3D" id="3.40.190.150">
    <property type="entry name" value="Bordetella uptake gene, domain 1"/>
    <property type="match status" value="1"/>
</dbReference>
<proteinExistence type="inferred from homology"/>
<feature type="signal peptide" evidence="2">
    <location>
        <begin position="1"/>
        <end position="29"/>
    </location>
</feature>
<protein>
    <submittedName>
        <fullName evidence="3">Tripartite-type tricarboxylate transporter, receptor component TctC</fullName>
    </submittedName>
</protein>
<dbReference type="CDD" id="cd07012">
    <property type="entry name" value="PBP2_Bug_TTT"/>
    <property type="match status" value="1"/>
</dbReference>
<dbReference type="STRING" id="1173111.SAMN05444955_11329"/>
<reference evidence="3 4" key="1">
    <citation type="submission" date="2016-10" db="EMBL/GenBank/DDBJ databases">
        <authorList>
            <person name="de Groot N.N."/>
        </authorList>
    </citation>
    <scope>NUCLEOTIDE SEQUENCE [LARGE SCALE GENOMIC DNA]</scope>
    <source>
        <strain evidence="3 4">DSM 46701</strain>
    </source>
</reference>
<evidence type="ECO:0000256" key="1">
    <source>
        <dbReference type="ARBA" id="ARBA00006987"/>
    </source>
</evidence>
<accession>A0A1H8H610</accession>
<dbReference type="Gene3D" id="3.40.190.10">
    <property type="entry name" value="Periplasmic binding protein-like II"/>
    <property type="match status" value="1"/>
</dbReference>
<keyword evidence="2" id="KW-0732">Signal</keyword>
<dbReference type="SUPFAM" id="SSF53850">
    <property type="entry name" value="Periplasmic binding protein-like II"/>
    <property type="match status" value="1"/>
</dbReference>
<dbReference type="PANTHER" id="PTHR42928">
    <property type="entry name" value="TRICARBOXYLATE-BINDING PROTEIN"/>
    <property type="match status" value="1"/>
</dbReference>
<evidence type="ECO:0000256" key="2">
    <source>
        <dbReference type="SAM" id="SignalP"/>
    </source>
</evidence>
<name>A0A1H8H610_9BACL</name>
<organism evidence="3 4">
    <name type="scientific">Lihuaxuella thermophila</name>
    <dbReference type="NCBI Taxonomy" id="1173111"/>
    <lineage>
        <taxon>Bacteria</taxon>
        <taxon>Bacillati</taxon>
        <taxon>Bacillota</taxon>
        <taxon>Bacilli</taxon>
        <taxon>Bacillales</taxon>
        <taxon>Thermoactinomycetaceae</taxon>
        <taxon>Lihuaxuella</taxon>
    </lineage>
</organism>
<comment type="similarity">
    <text evidence="1">Belongs to the UPF0065 (bug) family.</text>
</comment>
<dbReference type="Proteomes" id="UP000199695">
    <property type="component" value="Unassembled WGS sequence"/>
</dbReference>
<feature type="chain" id="PRO_5011599661" evidence="2">
    <location>
        <begin position="30"/>
        <end position="342"/>
    </location>
</feature>
<keyword evidence="4" id="KW-1185">Reference proteome</keyword>
<keyword evidence="3" id="KW-0675">Receptor</keyword>
<dbReference type="PROSITE" id="PS51257">
    <property type="entry name" value="PROKAR_LIPOPROTEIN"/>
    <property type="match status" value="1"/>
</dbReference>
<dbReference type="AlphaFoldDB" id="A0A1H8H610"/>
<dbReference type="PANTHER" id="PTHR42928:SF5">
    <property type="entry name" value="BLR1237 PROTEIN"/>
    <property type="match status" value="1"/>
</dbReference>
<dbReference type="Pfam" id="PF03401">
    <property type="entry name" value="TctC"/>
    <property type="match status" value="1"/>
</dbReference>
<dbReference type="EMBL" id="FOCQ01000013">
    <property type="protein sequence ID" value="SEN50908.1"/>
    <property type="molecule type" value="Genomic_DNA"/>
</dbReference>
<gene>
    <name evidence="3" type="ORF">SAMN05444955_11329</name>
</gene>
<sequence length="342" mass="36795">MKRNRLPLMLMIVLTGVMLVTGCSPLPSASDPAGQTAESGSGYPAKQIEYVVPFAPGGGTDLVARAVAEYLSEEWGQPVVVVNKPGGGGAVAAQYVLKQSARDGYTVMANNVSSTTMMAAGMADPPVKLSDHLFVSRIVEDPIAFTVKADAPWKDFKEFSDWVKKHPEQLTWTSVGPAGTSAFGVAEWLKAIGVDFSKTRMITTKGASDSMPKVAGGHAVLAVHSVAEVYSMAKAGKVKILAVQAEKRSPYFPDVPTAEEQGIKGMSVKWWTGVSMPAGTPAHVVKKWDETIAKMVKDPAFLKKLNNIHVQSSYLNSADFTRFVKEETRSYTRLATETGIRK</sequence>
<dbReference type="InterPro" id="IPR042100">
    <property type="entry name" value="Bug_dom1"/>
</dbReference>